<keyword evidence="1" id="KW-0812">Transmembrane</keyword>
<sequence length="411" mass="43592">MSLSMAALLRRGEVLAVTAAPGGQRLLHFALVQAVCGTEALGRFANDLSIAMMLGLFSAVGWSALVLARVPVAGEGRVAPVMLGLARGAVVFTLLACMPLPLLASNCWLFEPGWTALLLAGWTAYTVARHYGLALTRYRPLLVLETLLVVLLTAGIVVDGGRHRWMPYAALAVPTALLGLAGLVHLMRHRGHEAAALPAGSARTSAEQAALNFVSAGMSMILVPFTVRVAGEGYGGLVALIGSLTSVLLLFPRALSFNALPALARVVRQAGHREVRATLDTLRHDLIRVNTALSVLAVLAWCGLAWWGQRPDFALAGATAIFVLQLASFYVGQLVLPEANYLQTVEETRLPLRVNVLSLVIFVAACGLVMLVAPPGVDAVLCLFAVLLGATLSRNLLLRRAVLRRAPEVFA</sequence>
<evidence type="ECO:0000256" key="1">
    <source>
        <dbReference type="SAM" id="Phobius"/>
    </source>
</evidence>
<feature type="transmembrane region" description="Helical" evidence="1">
    <location>
        <begin position="352"/>
        <end position="373"/>
    </location>
</feature>
<evidence type="ECO:0000313" key="3">
    <source>
        <dbReference type="Proteomes" id="UP001157167"/>
    </source>
</evidence>
<protein>
    <recommendedName>
        <fullName evidence="4">O-antigen/teichoic acid export membrane protein</fullName>
    </recommendedName>
</protein>
<name>A0ABQ6F7M0_9RHOO</name>
<reference evidence="3" key="1">
    <citation type="journal article" date="2019" name="Int. J. Syst. Evol. Microbiol.">
        <title>The Global Catalogue of Microorganisms (GCM) 10K type strain sequencing project: providing services to taxonomists for standard genome sequencing and annotation.</title>
        <authorList>
            <consortium name="The Broad Institute Genomics Platform"/>
            <consortium name="The Broad Institute Genome Sequencing Center for Infectious Disease"/>
            <person name="Wu L."/>
            <person name="Ma J."/>
        </authorList>
    </citation>
    <scope>NUCLEOTIDE SEQUENCE [LARGE SCALE GENOMIC DNA]</scope>
    <source>
        <strain evidence="3">NBRC 102407</strain>
    </source>
</reference>
<evidence type="ECO:0008006" key="4">
    <source>
        <dbReference type="Google" id="ProtNLM"/>
    </source>
</evidence>
<dbReference type="Proteomes" id="UP001157167">
    <property type="component" value="Unassembled WGS sequence"/>
</dbReference>
<feature type="transmembrane region" description="Helical" evidence="1">
    <location>
        <begin position="379"/>
        <end position="397"/>
    </location>
</feature>
<feature type="transmembrane region" description="Helical" evidence="1">
    <location>
        <begin position="108"/>
        <end position="128"/>
    </location>
</feature>
<feature type="transmembrane region" description="Helical" evidence="1">
    <location>
        <begin position="286"/>
        <end position="307"/>
    </location>
</feature>
<feature type="transmembrane region" description="Helical" evidence="1">
    <location>
        <begin position="209"/>
        <end position="227"/>
    </location>
</feature>
<accession>A0ABQ6F7M0</accession>
<keyword evidence="1" id="KW-0472">Membrane</keyword>
<keyword evidence="3" id="KW-1185">Reference proteome</keyword>
<gene>
    <name evidence="2" type="ORF">GCM10007933_06710</name>
</gene>
<evidence type="ECO:0000313" key="2">
    <source>
        <dbReference type="EMBL" id="GLT21219.1"/>
    </source>
</evidence>
<feature type="transmembrane region" description="Helical" evidence="1">
    <location>
        <begin position="50"/>
        <end position="68"/>
    </location>
</feature>
<organism evidence="2 3">
    <name type="scientific">Zoogloea oryzae</name>
    <dbReference type="NCBI Taxonomy" id="310767"/>
    <lineage>
        <taxon>Bacteria</taxon>
        <taxon>Pseudomonadati</taxon>
        <taxon>Pseudomonadota</taxon>
        <taxon>Betaproteobacteria</taxon>
        <taxon>Rhodocyclales</taxon>
        <taxon>Zoogloeaceae</taxon>
        <taxon>Zoogloea</taxon>
    </lineage>
</organism>
<keyword evidence="1" id="KW-1133">Transmembrane helix</keyword>
<comment type="caution">
    <text evidence="2">The sequence shown here is derived from an EMBL/GenBank/DDBJ whole genome shotgun (WGS) entry which is preliminary data.</text>
</comment>
<feature type="transmembrane region" description="Helical" evidence="1">
    <location>
        <begin position="165"/>
        <end position="188"/>
    </location>
</feature>
<dbReference type="RefSeq" id="WP_284186682.1">
    <property type="nucleotide sequence ID" value="NZ_BSPX01000005.1"/>
</dbReference>
<feature type="transmembrane region" description="Helical" evidence="1">
    <location>
        <begin position="80"/>
        <end position="102"/>
    </location>
</feature>
<feature type="transmembrane region" description="Helical" evidence="1">
    <location>
        <begin position="140"/>
        <end position="159"/>
    </location>
</feature>
<proteinExistence type="predicted"/>
<feature type="transmembrane region" description="Helical" evidence="1">
    <location>
        <begin position="313"/>
        <end position="331"/>
    </location>
</feature>
<feature type="transmembrane region" description="Helical" evidence="1">
    <location>
        <begin position="233"/>
        <end position="251"/>
    </location>
</feature>
<dbReference type="EMBL" id="BSPX01000005">
    <property type="protein sequence ID" value="GLT21219.1"/>
    <property type="molecule type" value="Genomic_DNA"/>
</dbReference>